<evidence type="ECO:0000313" key="6">
    <source>
        <dbReference type="EMBL" id="QES45429.1"/>
    </source>
</evidence>
<evidence type="ECO:0000256" key="2">
    <source>
        <dbReference type="ARBA" id="ARBA00022679"/>
    </source>
</evidence>
<dbReference type="PANTHER" id="PTHR11712:SF347">
    <property type="entry name" value="BETA KETOACYL-ACYL CARRIER PROTEIN SYNTHASE"/>
    <property type="match status" value="1"/>
</dbReference>
<dbReference type="Gene3D" id="3.40.47.10">
    <property type="match status" value="2"/>
</dbReference>
<dbReference type="SMART" id="SM00825">
    <property type="entry name" value="PKS_KS"/>
    <property type="match status" value="1"/>
</dbReference>
<evidence type="ECO:0000259" key="5">
    <source>
        <dbReference type="PROSITE" id="PS52004"/>
    </source>
</evidence>
<dbReference type="Pfam" id="PF02801">
    <property type="entry name" value="Ketoacyl-synt_C"/>
    <property type="match status" value="1"/>
</dbReference>
<dbReference type="InterPro" id="IPR000794">
    <property type="entry name" value="Beta-ketoacyl_synthase"/>
</dbReference>
<proteinExistence type="inferred from homology"/>
<evidence type="ECO:0000256" key="3">
    <source>
        <dbReference type="ARBA" id="ARBA00023315"/>
    </source>
</evidence>
<reference evidence="6 7" key="1">
    <citation type="submission" date="2018-05" db="EMBL/GenBank/DDBJ databases">
        <title>Streptomyces venezuelae.</title>
        <authorList>
            <person name="Kim W."/>
            <person name="Lee N."/>
            <person name="Cho B.-K."/>
        </authorList>
    </citation>
    <scope>NUCLEOTIDE SEQUENCE [LARGE SCALE GENOMIC DNA]</scope>
    <source>
        <strain evidence="6 7">ATCC 14585</strain>
    </source>
</reference>
<dbReference type="GO" id="GO:0006633">
    <property type="term" value="P:fatty acid biosynthetic process"/>
    <property type="evidence" value="ECO:0007669"/>
    <property type="project" value="InterPro"/>
</dbReference>
<dbReference type="SUPFAM" id="SSF53901">
    <property type="entry name" value="Thiolase-like"/>
    <property type="match status" value="1"/>
</dbReference>
<dbReference type="InterPro" id="IPR016039">
    <property type="entry name" value="Thiolase-like"/>
</dbReference>
<name>A0A5P2CX24_STRVZ</name>
<sequence length="405" mass="41049">MTRDAAVAVTGLGLVTAAGHDTDSTWAAVRAGRATAGPDPELRDLPVSLSCRVDGMDALRPRQPGTAHLDPGARMGLAAAAQALDAAKLDPTEWDATRVAVVTGCGLGGMHTQRTATSRLASDGPERVSPYFLTGYLPNMVCAAIALHLGVTGPTLNVATACASGATALGTARDLLASDQCDIAVVVGADAAVTPLVVTGFSQLRALSDARSRPFDRARDGFVIAEGAGALILERPEHAAARSAPRLARLIGYGASSDAHHLVAPHPDGHHAERALRAALAEAGVAPDDVGHVNAHGTSTPRGDAMEATLLARALPHRPPVTSAKGSLGHTLGAAGAIEAALTVLALREDLVPPTAGLTDQDPALDIDVVAGRARPLSASSSSDIAVSNSFGFGGHNAVVVLARE</sequence>
<organism evidence="6 7">
    <name type="scientific">Streptomyces venezuelae</name>
    <dbReference type="NCBI Taxonomy" id="54571"/>
    <lineage>
        <taxon>Bacteria</taxon>
        <taxon>Bacillati</taxon>
        <taxon>Actinomycetota</taxon>
        <taxon>Actinomycetes</taxon>
        <taxon>Kitasatosporales</taxon>
        <taxon>Streptomycetaceae</taxon>
        <taxon>Streptomyces</taxon>
    </lineage>
</organism>
<dbReference type="Proteomes" id="UP000324015">
    <property type="component" value="Chromosome"/>
</dbReference>
<dbReference type="NCBIfam" id="NF005589">
    <property type="entry name" value="PRK07314.1"/>
    <property type="match status" value="1"/>
</dbReference>
<dbReference type="RefSeq" id="WP_150187732.1">
    <property type="nucleotide sequence ID" value="NZ_CP029191.1"/>
</dbReference>
<evidence type="ECO:0000313" key="7">
    <source>
        <dbReference type="Proteomes" id="UP000324015"/>
    </source>
</evidence>
<dbReference type="InterPro" id="IPR018201">
    <property type="entry name" value="Ketoacyl_synth_AS"/>
</dbReference>
<dbReference type="InterPro" id="IPR014030">
    <property type="entry name" value="Ketoacyl_synth_N"/>
</dbReference>
<dbReference type="InterPro" id="IPR014031">
    <property type="entry name" value="Ketoacyl_synth_C"/>
</dbReference>
<dbReference type="CDD" id="cd00834">
    <property type="entry name" value="KAS_I_II"/>
    <property type="match status" value="1"/>
</dbReference>
<keyword evidence="3" id="KW-0012">Acyltransferase</keyword>
<dbReference type="Pfam" id="PF00109">
    <property type="entry name" value="ketoacyl-synt"/>
    <property type="match status" value="1"/>
</dbReference>
<dbReference type="InterPro" id="IPR020841">
    <property type="entry name" value="PKS_Beta-ketoAc_synthase_dom"/>
</dbReference>
<dbReference type="FunFam" id="3.40.47.10:FF:000029">
    <property type="entry name" value="3-oxoacyl-[acyl-carrier-protein] synthase 1"/>
    <property type="match status" value="1"/>
</dbReference>
<dbReference type="EMBL" id="CP029191">
    <property type="protein sequence ID" value="QES45429.1"/>
    <property type="molecule type" value="Genomic_DNA"/>
</dbReference>
<accession>A0A5P2CX24</accession>
<dbReference type="PROSITE" id="PS00606">
    <property type="entry name" value="KS3_1"/>
    <property type="match status" value="1"/>
</dbReference>
<feature type="domain" description="Ketosynthase family 3 (KS3)" evidence="5">
    <location>
        <begin position="4"/>
        <end position="404"/>
    </location>
</feature>
<dbReference type="PANTHER" id="PTHR11712">
    <property type="entry name" value="POLYKETIDE SYNTHASE-RELATED"/>
    <property type="match status" value="1"/>
</dbReference>
<protein>
    <submittedName>
        <fullName evidence="6">3-oxoacyl-ACP synthase</fullName>
    </submittedName>
</protein>
<evidence type="ECO:0000256" key="1">
    <source>
        <dbReference type="ARBA" id="ARBA00008467"/>
    </source>
</evidence>
<dbReference type="GO" id="GO:0004315">
    <property type="term" value="F:3-oxoacyl-[acyl-carrier-protein] synthase activity"/>
    <property type="evidence" value="ECO:0007669"/>
    <property type="project" value="InterPro"/>
</dbReference>
<dbReference type="AlphaFoldDB" id="A0A5P2CX24"/>
<gene>
    <name evidence="6" type="ORF">DEJ49_34520</name>
</gene>
<dbReference type="PROSITE" id="PS52004">
    <property type="entry name" value="KS3_2"/>
    <property type="match status" value="1"/>
</dbReference>
<evidence type="ECO:0000256" key="4">
    <source>
        <dbReference type="RuleBase" id="RU003694"/>
    </source>
</evidence>
<comment type="similarity">
    <text evidence="1 4">Belongs to the thiolase-like superfamily. Beta-ketoacyl-ACP synthases family.</text>
</comment>
<keyword evidence="2 4" id="KW-0808">Transferase</keyword>